<gene>
    <name evidence="2" type="ORF">OFUS_LOCUS12278</name>
</gene>
<organism evidence="2 3">
    <name type="scientific">Owenia fusiformis</name>
    <name type="common">Polychaete worm</name>
    <dbReference type="NCBI Taxonomy" id="6347"/>
    <lineage>
        <taxon>Eukaryota</taxon>
        <taxon>Metazoa</taxon>
        <taxon>Spiralia</taxon>
        <taxon>Lophotrochozoa</taxon>
        <taxon>Annelida</taxon>
        <taxon>Polychaeta</taxon>
        <taxon>Sedentaria</taxon>
        <taxon>Canalipalpata</taxon>
        <taxon>Sabellida</taxon>
        <taxon>Oweniida</taxon>
        <taxon>Oweniidae</taxon>
        <taxon>Owenia</taxon>
    </lineage>
</organism>
<feature type="non-terminal residue" evidence="2">
    <location>
        <position position="149"/>
    </location>
</feature>
<name>A0A8S4NWZ4_OWEFU</name>
<evidence type="ECO:0008006" key="4">
    <source>
        <dbReference type="Google" id="ProtNLM"/>
    </source>
</evidence>
<feature type="region of interest" description="Disordered" evidence="1">
    <location>
        <begin position="1"/>
        <end position="43"/>
    </location>
</feature>
<keyword evidence="3" id="KW-1185">Reference proteome</keyword>
<evidence type="ECO:0000256" key="1">
    <source>
        <dbReference type="SAM" id="MobiDB-lite"/>
    </source>
</evidence>
<sequence>VMYENKRSIEKRKRNKRKRKIDIGKKRQDGETNKRYKCDTEEKAEEPWKLLEEIKLEDMEIKNDKTLLTSATKQKDKTSEERNDYIDQQRNIFLYKIGSQLANKDYAVGLLLGLSDADIVNIKRSEPLNAAHWGYQILLQWWQRHPNRM</sequence>
<feature type="non-terminal residue" evidence="2">
    <location>
        <position position="1"/>
    </location>
</feature>
<protein>
    <recommendedName>
        <fullName evidence="4">Death domain-containing protein</fullName>
    </recommendedName>
</protein>
<feature type="compositionally biased region" description="Basic and acidic residues" evidence="1">
    <location>
        <begin position="21"/>
        <end position="43"/>
    </location>
</feature>
<dbReference type="AlphaFoldDB" id="A0A8S4NWZ4"/>
<reference evidence="2" key="1">
    <citation type="submission" date="2022-03" db="EMBL/GenBank/DDBJ databases">
        <authorList>
            <person name="Martin C."/>
        </authorList>
    </citation>
    <scope>NUCLEOTIDE SEQUENCE</scope>
</reference>
<accession>A0A8S4NWZ4</accession>
<dbReference type="OrthoDB" id="6047405at2759"/>
<proteinExistence type="predicted"/>
<dbReference type="Gene3D" id="1.10.533.10">
    <property type="entry name" value="Death Domain, Fas"/>
    <property type="match status" value="1"/>
</dbReference>
<feature type="compositionally biased region" description="Basic residues" evidence="1">
    <location>
        <begin position="9"/>
        <end position="20"/>
    </location>
</feature>
<evidence type="ECO:0000313" key="3">
    <source>
        <dbReference type="Proteomes" id="UP000749559"/>
    </source>
</evidence>
<dbReference type="EMBL" id="CAIIXF020000006">
    <property type="protein sequence ID" value="CAH1786365.1"/>
    <property type="molecule type" value="Genomic_DNA"/>
</dbReference>
<comment type="caution">
    <text evidence="2">The sequence shown here is derived from an EMBL/GenBank/DDBJ whole genome shotgun (WGS) entry which is preliminary data.</text>
</comment>
<dbReference type="InterPro" id="IPR011029">
    <property type="entry name" value="DEATH-like_dom_sf"/>
</dbReference>
<dbReference type="Proteomes" id="UP000749559">
    <property type="component" value="Unassembled WGS sequence"/>
</dbReference>
<evidence type="ECO:0000313" key="2">
    <source>
        <dbReference type="EMBL" id="CAH1786365.1"/>
    </source>
</evidence>